<evidence type="ECO:0000256" key="4">
    <source>
        <dbReference type="ARBA" id="ARBA00023004"/>
    </source>
</evidence>
<organism evidence="7 8">
    <name type="scientific">Paracoccus aurantiacus</name>
    <dbReference type="NCBI Taxonomy" id="2599412"/>
    <lineage>
        <taxon>Bacteria</taxon>
        <taxon>Pseudomonadati</taxon>
        <taxon>Pseudomonadota</taxon>
        <taxon>Alphaproteobacteria</taxon>
        <taxon>Rhodobacterales</taxon>
        <taxon>Paracoccaceae</taxon>
        <taxon>Paracoccus</taxon>
    </lineage>
</organism>
<reference evidence="7 8" key="1">
    <citation type="submission" date="2019-08" db="EMBL/GenBank/DDBJ databases">
        <authorList>
            <person name="Ye J."/>
        </authorList>
    </citation>
    <scope>NUCLEOTIDE SEQUENCE [LARGE SCALE GENOMIC DNA]</scope>
    <source>
        <strain evidence="7 8">TK008</strain>
    </source>
</reference>
<dbReference type="GO" id="GO:0035515">
    <property type="term" value="F:oxidative RNA demethylase activity"/>
    <property type="evidence" value="ECO:0007669"/>
    <property type="project" value="TreeGrafter"/>
</dbReference>
<protein>
    <submittedName>
        <fullName evidence="7">DNA oxidative demethylase AlkB</fullName>
        <ecNumber evidence="7">1.14.11.33</ecNumber>
    </submittedName>
</protein>
<feature type="domain" description="Fe2OG dioxygenase" evidence="6">
    <location>
        <begin position="117"/>
        <end position="217"/>
    </location>
</feature>
<dbReference type="EMBL" id="VOPL01000009">
    <property type="protein sequence ID" value="TXB65666.1"/>
    <property type="molecule type" value="Genomic_DNA"/>
</dbReference>
<dbReference type="InterPro" id="IPR037151">
    <property type="entry name" value="AlkB-like_sf"/>
</dbReference>
<dbReference type="OrthoDB" id="9796932at2"/>
<accession>A0A5C6RT81</accession>
<keyword evidence="7" id="KW-0808">Transferase</keyword>
<keyword evidence="2" id="KW-0223">Dioxygenase</keyword>
<evidence type="ECO:0000313" key="7">
    <source>
        <dbReference type="EMBL" id="TXB65666.1"/>
    </source>
</evidence>
<proteinExistence type="predicted"/>
<evidence type="ECO:0000313" key="8">
    <source>
        <dbReference type="Proteomes" id="UP000321562"/>
    </source>
</evidence>
<gene>
    <name evidence="7" type="primary">alkB</name>
    <name evidence="7" type="ORF">FQV27_16570</name>
</gene>
<keyword evidence="7" id="KW-0489">Methyltransferase</keyword>
<evidence type="ECO:0000256" key="1">
    <source>
        <dbReference type="ARBA" id="ARBA00022723"/>
    </source>
</evidence>
<dbReference type="GO" id="GO:0008198">
    <property type="term" value="F:ferrous iron binding"/>
    <property type="evidence" value="ECO:0007669"/>
    <property type="project" value="TreeGrafter"/>
</dbReference>
<evidence type="ECO:0000256" key="3">
    <source>
        <dbReference type="ARBA" id="ARBA00023002"/>
    </source>
</evidence>
<dbReference type="EC" id="1.14.11.33" evidence="7"/>
<dbReference type="InterPro" id="IPR005123">
    <property type="entry name" value="Oxoglu/Fe-dep_dioxygenase_dom"/>
</dbReference>
<feature type="binding site" evidence="5">
    <location>
        <position position="137"/>
    </location>
    <ligand>
        <name>Fe cation</name>
        <dbReference type="ChEBI" id="CHEBI:24875"/>
        <note>catalytic</note>
    </ligand>
</feature>
<evidence type="ECO:0000259" key="6">
    <source>
        <dbReference type="PROSITE" id="PS51471"/>
    </source>
</evidence>
<feature type="binding site" evidence="5">
    <location>
        <position position="191"/>
    </location>
    <ligand>
        <name>Fe cation</name>
        <dbReference type="ChEBI" id="CHEBI:24875"/>
        <note>catalytic</note>
    </ligand>
</feature>
<dbReference type="Proteomes" id="UP000321562">
    <property type="component" value="Unassembled WGS sequence"/>
</dbReference>
<feature type="binding site" evidence="5">
    <location>
        <position position="135"/>
    </location>
    <ligand>
        <name>Fe cation</name>
        <dbReference type="ChEBI" id="CHEBI:24875"/>
        <note>catalytic</note>
    </ligand>
</feature>
<dbReference type="Pfam" id="PF13532">
    <property type="entry name" value="2OG-FeII_Oxy_2"/>
    <property type="match status" value="1"/>
</dbReference>
<dbReference type="RefSeq" id="WP_147100720.1">
    <property type="nucleotide sequence ID" value="NZ_JBHUFH010000037.1"/>
</dbReference>
<dbReference type="InterPro" id="IPR004574">
    <property type="entry name" value="Alkb"/>
</dbReference>
<comment type="caution">
    <text evidence="7">The sequence shown here is derived from an EMBL/GenBank/DDBJ whole genome shotgun (WGS) entry which is preliminary data.</text>
</comment>
<dbReference type="GO" id="GO:0035516">
    <property type="term" value="F:broad specificity oxidative DNA demethylase activity"/>
    <property type="evidence" value="ECO:0007669"/>
    <property type="project" value="UniProtKB-EC"/>
</dbReference>
<dbReference type="PANTHER" id="PTHR16557:SF2">
    <property type="entry name" value="NUCLEIC ACID DIOXYGENASE ALKBH1"/>
    <property type="match status" value="1"/>
</dbReference>
<comment type="cofactor">
    <cofactor evidence="5">
        <name>Fe(2+)</name>
        <dbReference type="ChEBI" id="CHEBI:29033"/>
    </cofactor>
    <text evidence="5">Binds 1 Fe(2+) ion per subunit.</text>
</comment>
<dbReference type="PANTHER" id="PTHR16557">
    <property type="entry name" value="ALKYLATED DNA REPAIR PROTEIN ALKB-RELATED"/>
    <property type="match status" value="1"/>
</dbReference>
<name>A0A5C6RT81_9RHOB</name>
<dbReference type="SUPFAM" id="SSF51197">
    <property type="entry name" value="Clavaminate synthase-like"/>
    <property type="match status" value="1"/>
</dbReference>
<keyword evidence="4 5" id="KW-0408">Iron</keyword>
<dbReference type="GO" id="GO:0032259">
    <property type="term" value="P:methylation"/>
    <property type="evidence" value="ECO:0007669"/>
    <property type="project" value="UniProtKB-KW"/>
</dbReference>
<dbReference type="AlphaFoldDB" id="A0A5C6RT81"/>
<dbReference type="Gene3D" id="2.60.120.590">
    <property type="entry name" value="Alpha-ketoglutarate-dependent dioxygenase AlkB-like"/>
    <property type="match status" value="1"/>
</dbReference>
<dbReference type="NCBIfam" id="NF011930">
    <property type="entry name" value="PRK15401.1"/>
    <property type="match status" value="1"/>
</dbReference>
<dbReference type="GO" id="GO:0008168">
    <property type="term" value="F:methyltransferase activity"/>
    <property type="evidence" value="ECO:0007669"/>
    <property type="project" value="UniProtKB-KW"/>
</dbReference>
<keyword evidence="8" id="KW-1185">Reference proteome</keyword>
<evidence type="ECO:0000256" key="5">
    <source>
        <dbReference type="PIRSR" id="PIRSR604574-2"/>
    </source>
</evidence>
<evidence type="ECO:0000256" key="2">
    <source>
        <dbReference type="ARBA" id="ARBA00022964"/>
    </source>
</evidence>
<keyword evidence="1 5" id="KW-0479">Metal-binding</keyword>
<dbReference type="PROSITE" id="PS51471">
    <property type="entry name" value="FE2OG_OXY"/>
    <property type="match status" value="1"/>
</dbReference>
<dbReference type="GO" id="GO:0005737">
    <property type="term" value="C:cytoplasm"/>
    <property type="evidence" value="ECO:0007669"/>
    <property type="project" value="TreeGrafter"/>
</dbReference>
<dbReference type="InterPro" id="IPR027450">
    <property type="entry name" value="AlkB-like"/>
</dbReference>
<keyword evidence="3 7" id="KW-0560">Oxidoreductase</keyword>
<sequence length="217" mass="23397">MTSDLFAGLEPKQSAQENMAKGAILLRGQAVARADDLLAAIGKVSAASPFRNMVTPGGHVMSVAMTNCGQAGWVTDRSGYRYDGIDPQTGQLLPEMPESLLTVATEAATKAGYPDFRPDACLINRYEPGARLSLHQDRNERDMANPIVSVSLGLPATFQFGGLKRNDPVKKYALLHGDVAVWGGPSRLCYHGVMMLKDGEHPVVGRMRLNLTFRGAL</sequence>
<dbReference type="GO" id="GO:0035513">
    <property type="term" value="P:oxidative RNA demethylation"/>
    <property type="evidence" value="ECO:0007669"/>
    <property type="project" value="TreeGrafter"/>
</dbReference>